<protein>
    <submittedName>
        <fullName evidence="3">Nucleoside-diphosphate sugar epimerase</fullName>
    </submittedName>
</protein>
<dbReference type="RefSeq" id="WP_135348268.1">
    <property type="nucleotide sequence ID" value="NZ_SRJD01000007.1"/>
</dbReference>
<evidence type="ECO:0000313" key="4">
    <source>
        <dbReference type="Proteomes" id="UP000298347"/>
    </source>
</evidence>
<feature type="coiled-coil region" evidence="1">
    <location>
        <begin position="82"/>
        <end position="123"/>
    </location>
</feature>
<organism evidence="3 4">
    <name type="scientific">Sporolactobacillus shoreae</name>
    <dbReference type="NCBI Taxonomy" id="1465501"/>
    <lineage>
        <taxon>Bacteria</taxon>
        <taxon>Bacillati</taxon>
        <taxon>Bacillota</taxon>
        <taxon>Bacilli</taxon>
        <taxon>Bacillales</taxon>
        <taxon>Sporolactobacillaceae</taxon>
        <taxon>Sporolactobacillus</taxon>
    </lineage>
</organism>
<sequence length="385" mass="45237">MTVSFQFSSFFFEYLVLVFLVMIFSNRYGIYIGLLAFLESVCYTLSKGVFTGQPILPYFYLQTQWFQWLFLLVTAICCGLWSTSQRERYEDLHHNNEELQSENQDLKETVSLLDETRKELKSKILESDNQLSKIYNIYKALSHNHPEIVLDESIRVMKEYLHASKIGIYFVGNSEMTLRLKLSSEHDSEILPQTIFAEHAPEVILKSLKQKKAFFRSRKDPVKAPILAGPVVFQDEVRYLIVLGQIDFDTISSQNFELFVWMLKWMGDRLANASGIYQSSINKRKYEGTNIYLASEFNYLLEIEKKRHEQLNYPYVSFECHLEKYNLAEVDDILKKQLREIIDYVGFDMENQKLMILLPGTDEQYRKAIERRIQKALLGYAEVII</sequence>
<proteinExistence type="predicted"/>
<comment type="caution">
    <text evidence="3">The sequence shown here is derived from an EMBL/GenBank/DDBJ whole genome shotgun (WGS) entry which is preliminary data.</text>
</comment>
<dbReference type="AlphaFoldDB" id="A0A4Z0GQ60"/>
<keyword evidence="2" id="KW-0472">Membrane</keyword>
<dbReference type="Proteomes" id="UP000298347">
    <property type="component" value="Unassembled WGS sequence"/>
</dbReference>
<keyword evidence="1" id="KW-0175">Coiled coil</keyword>
<name>A0A4Z0GQ60_9BACL</name>
<dbReference type="EMBL" id="SRJD01000007">
    <property type="protein sequence ID" value="TGA98458.1"/>
    <property type="molecule type" value="Genomic_DNA"/>
</dbReference>
<gene>
    <name evidence="3" type="ORF">E4665_08010</name>
</gene>
<dbReference type="InterPro" id="IPR029016">
    <property type="entry name" value="GAF-like_dom_sf"/>
</dbReference>
<keyword evidence="2" id="KW-0812">Transmembrane</keyword>
<keyword evidence="2" id="KW-1133">Transmembrane helix</keyword>
<evidence type="ECO:0000256" key="1">
    <source>
        <dbReference type="SAM" id="Coils"/>
    </source>
</evidence>
<dbReference type="Gene3D" id="3.30.450.40">
    <property type="match status" value="1"/>
</dbReference>
<reference evidence="3 4" key="1">
    <citation type="journal article" date="2015" name="Int. J. Syst. Evol. Microbiol.">
        <title>Sporolactobacillus shoreae sp. nov. and Sporolactobacillus spathodeae sp. nov., two spore-forming lactic acid bacteria isolated from tree barks in Thailand.</title>
        <authorList>
            <person name="Thamacharoensuk T."/>
            <person name="Kitahara M."/>
            <person name="Ohkuma M."/>
            <person name="Thongchul N."/>
            <person name="Tanasupawat S."/>
        </authorList>
    </citation>
    <scope>NUCLEOTIDE SEQUENCE [LARGE SCALE GENOMIC DNA]</scope>
    <source>
        <strain evidence="3 4">BK92</strain>
    </source>
</reference>
<feature type="transmembrane region" description="Helical" evidence="2">
    <location>
        <begin position="65"/>
        <end position="83"/>
    </location>
</feature>
<keyword evidence="4" id="KW-1185">Reference proteome</keyword>
<evidence type="ECO:0000256" key="2">
    <source>
        <dbReference type="SAM" id="Phobius"/>
    </source>
</evidence>
<accession>A0A4Z0GQ60</accession>
<dbReference type="OrthoDB" id="2352976at2"/>
<evidence type="ECO:0000313" key="3">
    <source>
        <dbReference type="EMBL" id="TGA98458.1"/>
    </source>
</evidence>